<name>A0A0N5A5Z4_PARTI</name>
<keyword evidence="2" id="KW-0472">Membrane</keyword>
<organism evidence="3 5">
    <name type="scientific">Parastrongyloides trichosuri</name>
    <name type="common">Possum-specific nematode worm</name>
    <dbReference type="NCBI Taxonomy" id="131310"/>
    <lineage>
        <taxon>Eukaryota</taxon>
        <taxon>Metazoa</taxon>
        <taxon>Ecdysozoa</taxon>
        <taxon>Nematoda</taxon>
        <taxon>Chromadorea</taxon>
        <taxon>Rhabditida</taxon>
        <taxon>Tylenchina</taxon>
        <taxon>Panagrolaimomorpha</taxon>
        <taxon>Strongyloidoidea</taxon>
        <taxon>Strongyloididae</taxon>
        <taxon>Parastrongyloides</taxon>
    </lineage>
</organism>
<evidence type="ECO:0000256" key="2">
    <source>
        <dbReference type="SAM" id="Phobius"/>
    </source>
</evidence>
<feature type="region of interest" description="Disordered" evidence="1">
    <location>
        <begin position="196"/>
        <end position="301"/>
    </location>
</feature>
<dbReference type="WBParaSite" id="PTRK_0001731500.1">
    <property type="protein sequence ID" value="PTRK_0001731500.1"/>
    <property type="gene ID" value="PTRK_0001731500"/>
</dbReference>
<dbReference type="Proteomes" id="UP000038045">
    <property type="component" value="Unplaced"/>
</dbReference>
<accession>A0A0N5A5Z4</accession>
<sequence length="301" mass="33063">MDEYTGFAKWGLLWVLAGVLVWSFFKVLARPSEQPTPSTAPVEPEPGPPGAFEGLVFPGQPIIAHATETLETTFDALCPKRPTEEQPRYYIFLTALVEEAYRQSFRDDLGIDSGNHDAFANSIFGAAESDYERRFGAWQPEDEDDMSEDFFDAVADSSLDLDGMWFDYAHERDQRPGPGAWTRMLRRQHMPEFDRRVVEPDWRPEPIGSDAASGEASADSSQARGGHEGVGGGYAGPSSQGISTKDAGCEGGTGACWSSHRSWPYSSGSETAACPRWTVPSASTRPFHNGRNGSCRRRDAP</sequence>
<dbReference type="AlphaFoldDB" id="A0A0N5A5Z4"/>
<keyword evidence="3" id="KW-1185">Reference proteome</keyword>
<evidence type="ECO:0000313" key="5">
    <source>
        <dbReference type="WBParaSite" id="PTRK_0001731500.1"/>
    </source>
</evidence>
<reference evidence="4 5" key="1">
    <citation type="submission" date="2017-02" db="UniProtKB">
        <authorList>
            <consortium name="WormBaseParasite"/>
        </authorList>
    </citation>
    <scope>IDENTIFICATION</scope>
</reference>
<evidence type="ECO:0000313" key="4">
    <source>
        <dbReference type="WBParaSite" id="PTRK_0000153800.1"/>
    </source>
</evidence>
<dbReference type="WBParaSite" id="PTRK_0000153800.1">
    <property type="protein sequence ID" value="PTRK_0000153800.1"/>
    <property type="gene ID" value="PTRK_0000153800"/>
</dbReference>
<feature type="compositionally biased region" description="Polar residues" evidence="1">
    <location>
        <begin position="259"/>
        <end position="270"/>
    </location>
</feature>
<feature type="compositionally biased region" description="Low complexity" evidence="1">
    <location>
        <begin position="208"/>
        <end position="223"/>
    </location>
</feature>
<keyword evidence="2" id="KW-0812">Transmembrane</keyword>
<protein>
    <submittedName>
        <fullName evidence="4 5">Tim44 domain-containing protein</fullName>
    </submittedName>
</protein>
<feature type="transmembrane region" description="Helical" evidence="2">
    <location>
        <begin position="12"/>
        <end position="29"/>
    </location>
</feature>
<evidence type="ECO:0000256" key="1">
    <source>
        <dbReference type="SAM" id="MobiDB-lite"/>
    </source>
</evidence>
<keyword evidence="2" id="KW-1133">Transmembrane helix</keyword>
<proteinExistence type="predicted"/>
<evidence type="ECO:0000313" key="3">
    <source>
        <dbReference type="Proteomes" id="UP000038045"/>
    </source>
</evidence>